<feature type="transmembrane region" description="Helical" evidence="1">
    <location>
        <begin position="48"/>
        <end position="69"/>
    </location>
</feature>
<dbReference type="Proteomes" id="UP000657918">
    <property type="component" value="Unassembled WGS sequence"/>
</dbReference>
<keyword evidence="1" id="KW-0472">Membrane</keyword>
<dbReference type="EMBL" id="JADGMS010000006">
    <property type="protein sequence ID" value="KAF9680770.1"/>
    <property type="molecule type" value="Genomic_DNA"/>
</dbReference>
<protein>
    <submittedName>
        <fullName evidence="2">Uncharacterized protein</fullName>
    </submittedName>
</protein>
<dbReference type="AlphaFoldDB" id="A0A835K4W8"/>
<sequence>MDIKGRFIQNSIILSVFPQLEFNLRLIPRSSPFSCFCLSSSSSPNLTLFPLFVLLVLSVNPYGSFLFLYHCKLDRFISNMSAMYMDYAHYMLTEGRKAKENSPSQSQY</sequence>
<evidence type="ECO:0000313" key="2">
    <source>
        <dbReference type="EMBL" id="KAF9680770.1"/>
    </source>
</evidence>
<evidence type="ECO:0000313" key="3">
    <source>
        <dbReference type="Proteomes" id="UP000657918"/>
    </source>
</evidence>
<comment type="caution">
    <text evidence="2">The sequence shown here is derived from an EMBL/GenBank/DDBJ whole genome shotgun (WGS) entry which is preliminary data.</text>
</comment>
<organism evidence="2 3">
    <name type="scientific">Salix dunnii</name>
    <dbReference type="NCBI Taxonomy" id="1413687"/>
    <lineage>
        <taxon>Eukaryota</taxon>
        <taxon>Viridiplantae</taxon>
        <taxon>Streptophyta</taxon>
        <taxon>Embryophyta</taxon>
        <taxon>Tracheophyta</taxon>
        <taxon>Spermatophyta</taxon>
        <taxon>Magnoliopsida</taxon>
        <taxon>eudicotyledons</taxon>
        <taxon>Gunneridae</taxon>
        <taxon>Pentapetalae</taxon>
        <taxon>rosids</taxon>
        <taxon>fabids</taxon>
        <taxon>Malpighiales</taxon>
        <taxon>Salicaceae</taxon>
        <taxon>Saliceae</taxon>
        <taxon>Salix</taxon>
    </lineage>
</organism>
<keyword evidence="1" id="KW-1133">Transmembrane helix</keyword>
<name>A0A835K4W8_9ROSI</name>
<reference evidence="2 3" key="1">
    <citation type="submission" date="2020-10" db="EMBL/GenBank/DDBJ databases">
        <title>Plant Genome Project.</title>
        <authorList>
            <person name="Zhang R.-G."/>
        </authorList>
    </citation>
    <scope>NUCLEOTIDE SEQUENCE [LARGE SCALE GENOMIC DNA]</scope>
    <source>
        <strain evidence="2">FAFU-HL-1</strain>
        <tissue evidence="2">Leaf</tissue>
    </source>
</reference>
<dbReference type="OrthoDB" id="10263272at2759"/>
<accession>A0A835K4W8</accession>
<keyword evidence="1" id="KW-0812">Transmembrane</keyword>
<gene>
    <name evidence="2" type="ORF">SADUNF_Sadunf06G0156100</name>
</gene>
<evidence type="ECO:0000256" key="1">
    <source>
        <dbReference type="SAM" id="Phobius"/>
    </source>
</evidence>
<proteinExistence type="predicted"/>
<keyword evidence="3" id="KW-1185">Reference proteome</keyword>